<evidence type="ECO:0000313" key="2">
    <source>
        <dbReference type="EMBL" id="PKI72942.1"/>
    </source>
</evidence>
<dbReference type="EMBL" id="PGOL01000304">
    <property type="protein sequence ID" value="PKI72942.1"/>
    <property type="molecule type" value="Genomic_DNA"/>
</dbReference>
<accession>A0A2I0KWU9</accession>
<dbReference type="AlphaFoldDB" id="A0A2I0KWU9"/>
<gene>
    <name evidence="2" type="ORF">CRG98_006642</name>
</gene>
<protein>
    <submittedName>
        <fullName evidence="2">Uncharacterized protein</fullName>
    </submittedName>
</protein>
<evidence type="ECO:0000256" key="1">
    <source>
        <dbReference type="SAM" id="MobiDB-lite"/>
    </source>
</evidence>
<name>A0A2I0KWU9_PUNGR</name>
<sequence>MALDNASRNKASSLSSSNESSSGGFSHHRRSQFGGFPSLVSQSYIGIDEWLQPVISGQRGVPIEELVYYSLDKGVSE</sequence>
<organism evidence="2 3">
    <name type="scientific">Punica granatum</name>
    <name type="common">Pomegranate</name>
    <dbReference type="NCBI Taxonomy" id="22663"/>
    <lineage>
        <taxon>Eukaryota</taxon>
        <taxon>Viridiplantae</taxon>
        <taxon>Streptophyta</taxon>
        <taxon>Embryophyta</taxon>
        <taxon>Tracheophyta</taxon>
        <taxon>Spermatophyta</taxon>
        <taxon>Magnoliopsida</taxon>
        <taxon>eudicotyledons</taxon>
        <taxon>Gunneridae</taxon>
        <taxon>Pentapetalae</taxon>
        <taxon>rosids</taxon>
        <taxon>malvids</taxon>
        <taxon>Myrtales</taxon>
        <taxon>Lythraceae</taxon>
        <taxon>Punica</taxon>
    </lineage>
</organism>
<evidence type="ECO:0000313" key="3">
    <source>
        <dbReference type="Proteomes" id="UP000233551"/>
    </source>
</evidence>
<feature type="region of interest" description="Disordered" evidence="1">
    <location>
        <begin position="1"/>
        <end position="30"/>
    </location>
</feature>
<reference evidence="2 3" key="1">
    <citation type="submission" date="2017-11" db="EMBL/GenBank/DDBJ databases">
        <title>De-novo sequencing of pomegranate (Punica granatum L.) genome.</title>
        <authorList>
            <person name="Akparov Z."/>
            <person name="Amiraslanov A."/>
            <person name="Hajiyeva S."/>
            <person name="Abbasov M."/>
            <person name="Kaur K."/>
            <person name="Hamwieh A."/>
            <person name="Solovyev V."/>
            <person name="Salamov A."/>
            <person name="Braich B."/>
            <person name="Kosarev P."/>
            <person name="Mahmoud A."/>
            <person name="Hajiyev E."/>
            <person name="Babayeva S."/>
            <person name="Izzatullayeva V."/>
            <person name="Mammadov A."/>
            <person name="Mammadov A."/>
            <person name="Sharifova S."/>
            <person name="Ojaghi J."/>
            <person name="Eynullazada K."/>
            <person name="Bayramov B."/>
            <person name="Abdulazimova A."/>
            <person name="Shahmuradov I."/>
        </authorList>
    </citation>
    <scope>NUCLEOTIDE SEQUENCE [LARGE SCALE GENOMIC DNA]</scope>
    <source>
        <strain evidence="3">cv. AG2017</strain>
        <tissue evidence="2">Leaf</tissue>
    </source>
</reference>
<keyword evidence="3" id="KW-1185">Reference proteome</keyword>
<comment type="caution">
    <text evidence="2">The sequence shown here is derived from an EMBL/GenBank/DDBJ whole genome shotgun (WGS) entry which is preliminary data.</text>
</comment>
<feature type="compositionally biased region" description="Low complexity" evidence="1">
    <location>
        <begin position="12"/>
        <end position="25"/>
    </location>
</feature>
<dbReference type="Proteomes" id="UP000233551">
    <property type="component" value="Unassembled WGS sequence"/>
</dbReference>
<proteinExistence type="predicted"/>
<feature type="compositionally biased region" description="Polar residues" evidence="1">
    <location>
        <begin position="1"/>
        <end position="11"/>
    </location>
</feature>